<accession>A0A6P8DU33</accession>
<dbReference type="PANTHER" id="PTHR21596:SF3">
    <property type="entry name" value="FACTOR OF DNA METHYLATION 1-RELATED"/>
    <property type="match status" value="1"/>
</dbReference>
<dbReference type="Proteomes" id="UP000515151">
    <property type="component" value="Chromosome 6"/>
</dbReference>
<dbReference type="InterPro" id="IPR005379">
    <property type="entry name" value="FDM1-5/IDN2_XH"/>
</dbReference>
<keyword evidence="1" id="KW-0175">Coiled coil</keyword>
<dbReference type="PANTHER" id="PTHR21596">
    <property type="entry name" value="RIBONUCLEASE P SUBUNIT P38"/>
    <property type="match status" value="1"/>
</dbReference>
<evidence type="ECO:0000313" key="4">
    <source>
        <dbReference type="RefSeq" id="XP_031399385.1"/>
    </source>
</evidence>
<dbReference type="GO" id="GO:0080188">
    <property type="term" value="P:gene silencing by siRNA-directed DNA methylation"/>
    <property type="evidence" value="ECO:0007669"/>
    <property type="project" value="InterPro"/>
</dbReference>
<feature type="domain" description="Factor of DNA methylation 1-5/IDN2" evidence="2">
    <location>
        <begin position="295"/>
        <end position="352"/>
    </location>
</feature>
<sequence length="354" mass="41804">MKPWRSPYAWCAHPHDYEAEGPVGDYLWKMGKLRSIRDIVQESDQRQSNVVSNLTDEIDMTNKTLDNMQYKFNESSVSLKRVLEEKDRIVNDISGEEMKLQPWPEIRSNSYWKSRRKCNMSWRRRGEKLNPGVETLINVKLERERQKLDDDKKKNEVRNISLELASTEQQRSDENVRRLVEKQKNEKEVALRKLLDMERQLNDKQKLEMEIQELKGRLEVMKHLTDRDNEVIRVKMKEISDELEEKVENLSCREEENEALLRRGIESRNQLQETHRFLISAMQGLLGAGMNIGMKRLGELDRKPFQDACRQRFSSEEAETRAAALISLWESQLGDPSWHPMKVVDIKGDHRQTK</sequence>
<reference evidence="3" key="1">
    <citation type="journal article" date="2020" name="Plant Biotechnol. J.">
        <title>The pomegranate (Punica granatum L.) draft genome dissects genetic divergence between soft- and hard-seeded cultivars.</title>
        <authorList>
            <person name="Luo X."/>
            <person name="Li H."/>
            <person name="Wu Z."/>
            <person name="Yao W."/>
            <person name="Zhao P."/>
            <person name="Cao D."/>
            <person name="Yu H."/>
            <person name="Li K."/>
            <person name="Poudel K."/>
            <person name="Zhao D."/>
            <person name="Zhang F."/>
            <person name="Xia X."/>
            <person name="Chen L."/>
            <person name="Wang Q."/>
            <person name="Jing D."/>
            <person name="Cao S."/>
        </authorList>
    </citation>
    <scope>NUCLEOTIDE SEQUENCE [LARGE SCALE GENOMIC DNA]</scope>
    <source>
        <strain evidence="3">cv. Tunisia</strain>
    </source>
</reference>
<organism evidence="3 4">
    <name type="scientific">Punica granatum</name>
    <name type="common">Pomegranate</name>
    <dbReference type="NCBI Taxonomy" id="22663"/>
    <lineage>
        <taxon>Eukaryota</taxon>
        <taxon>Viridiplantae</taxon>
        <taxon>Streptophyta</taxon>
        <taxon>Embryophyta</taxon>
        <taxon>Tracheophyta</taxon>
        <taxon>Spermatophyta</taxon>
        <taxon>Magnoliopsida</taxon>
        <taxon>eudicotyledons</taxon>
        <taxon>Gunneridae</taxon>
        <taxon>Pentapetalae</taxon>
        <taxon>rosids</taxon>
        <taxon>malvids</taxon>
        <taxon>Myrtales</taxon>
        <taxon>Lythraceae</taxon>
        <taxon>Punica</taxon>
    </lineage>
</organism>
<reference evidence="4" key="2">
    <citation type="submission" date="2025-08" db="UniProtKB">
        <authorList>
            <consortium name="RefSeq"/>
        </authorList>
    </citation>
    <scope>IDENTIFICATION</scope>
    <source>
        <tissue evidence="4">Leaf</tissue>
    </source>
</reference>
<dbReference type="InterPro" id="IPR038588">
    <property type="entry name" value="XS_domain_sf"/>
</dbReference>
<feature type="coiled-coil region" evidence="1">
    <location>
        <begin position="138"/>
        <end position="263"/>
    </location>
</feature>
<evidence type="ECO:0000256" key="1">
    <source>
        <dbReference type="SAM" id="Coils"/>
    </source>
</evidence>
<dbReference type="AlphaFoldDB" id="A0A6P8DU33"/>
<dbReference type="GeneID" id="116209814"/>
<gene>
    <name evidence="4" type="primary">LOC116209814</name>
</gene>
<evidence type="ECO:0000313" key="3">
    <source>
        <dbReference type="Proteomes" id="UP000515151"/>
    </source>
</evidence>
<name>A0A6P8DU33_PUNGR</name>
<dbReference type="Pfam" id="PF03469">
    <property type="entry name" value="XH"/>
    <property type="match status" value="1"/>
</dbReference>
<protein>
    <submittedName>
        <fullName evidence="4">Factor of DNA methylation 1-like isoform X2</fullName>
    </submittedName>
</protein>
<evidence type="ECO:0000259" key="2">
    <source>
        <dbReference type="Pfam" id="PF03469"/>
    </source>
</evidence>
<dbReference type="RefSeq" id="XP_031399385.1">
    <property type="nucleotide sequence ID" value="XM_031543525.1"/>
</dbReference>
<keyword evidence="3" id="KW-1185">Reference proteome</keyword>
<dbReference type="InterPro" id="IPR045177">
    <property type="entry name" value="FDM1-5/IDN2"/>
</dbReference>
<dbReference type="Gene3D" id="3.30.70.2890">
    <property type="entry name" value="XS domain"/>
    <property type="match status" value="1"/>
</dbReference>
<proteinExistence type="predicted"/>